<comment type="caution">
    <text evidence="4">The sequence shown here is derived from an EMBL/GenBank/DDBJ whole genome shotgun (WGS) entry which is preliminary data.</text>
</comment>
<dbReference type="OrthoDB" id="9811665at2"/>
<evidence type="ECO:0000256" key="2">
    <source>
        <dbReference type="SAM" id="Phobius"/>
    </source>
</evidence>
<organism evidence="4 5">
    <name type="scientific">Agromyces bracchium</name>
    <dbReference type="NCBI Taxonomy" id="88376"/>
    <lineage>
        <taxon>Bacteria</taxon>
        <taxon>Bacillati</taxon>
        <taxon>Actinomycetota</taxon>
        <taxon>Actinomycetes</taxon>
        <taxon>Micrococcales</taxon>
        <taxon>Microbacteriaceae</taxon>
        <taxon>Agromyces</taxon>
    </lineage>
</organism>
<keyword evidence="5" id="KW-1185">Reference proteome</keyword>
<dbReference type="InterPro" id="IPR018929">
    <property type="entry name" value="DUF2510"/>
</dbReference>
<protein>
    <submittedName>
        <fullName evidence="4">DUF2510 domain-containing protein</fullName>
    </submittedName>
</protein>
<name>A0A6I3M9L9_9MICO</name>
<feature type="region of interest" description="Disordered" evidence="1">
    <location>
        <begin position="1"/>
        <end position="72"/>
    </location>
</feature>
<feature type="transmembrane region" description="Helical" evidence="2">
    <location>
        <begin position="110"/>
        <end position="134"/>
    </location>
</feature>
<sequence>MALRRAARRGRRPAVRPGGPGPPPRSGVTAAVPASAGWHPDPTEPQTLRYWDGTGWTPHTAAGSHAPSAALTEPALHLTARLPEAVADHTTLPLAPGAVSAGHADAARRLALAGALVAAVSLFVACTALGIALAS</sequence>
<keyword evidence="2" id="KW-1133">Transmembrane helix</keyword>
<proteinExistence type="predicted"/>
<feature type="domain" description="DUF2510" evidence="3">
    <location>
        <begin position="36"/>
        <end position="68"/>
    </location>
</feature>
<evidence type="ECO:0000313" key="5">
    <source>
        <dbReference type="Proteomes" id="UP000433071"/>
    </source>
</evidence>
<dbReference type="EMBL" id="WMLB01000042">
    <property type="protein sequence ID" value="MTH70159.1"/>
    <property type="molecule type" value="Genomic_DNA"/>
</dbReference>
<accession>A0A6I3M9L9</accession>
<dbReference type="Proteomes" id="UP000433071">
    <property type="component" value="Unassembled WGS sequence"/>
</dbReference>
<reference evidence="4 5" key="1">
    <citation type="submission" date="2019-11" db="EMBL/GenBank/DDBJ databases">
        <title>Agromyces kandeliae sp. nov., isolated from mangrove soil.</title>
        <authorList>
            <person name="Wang R."/>
        </authorList>
    </citation>
    <scope>NUCLEOTIDE SEQUENCE [LARGE SCALE GENOMIC DNA]</scope>
    <source>
        <strain evidence="4 5">JCM 11433</strain>
    </source>
</reference>
<dbReference type="Pfam" id="PF10708">
    <property type="entry name" value="DUF2510"/>
    <property type="match status" value="1"/>
</dbReference>
<gene>
    <name evidence="4" type="ORF">GJ743_17460</name>
</gene>
<keyword evidence="2" id="KW-0472">Membrane</keyword>
<dbReference type="AlphaFoldDB" id="A0A6I3M9L9"/>
<evidence type="ECO:0000259" key="3">
    <source>
        <dbReference type="Pfam" id="PF10708"/>
    </source>
</evidence>
<evidence type="ECO:0000313" key="4">
    <source>
        <dbReference type="EMBL" id="MTH70159.1"/>
    </source>
</evidence>
<keyword evidence="2" id="KW-0812">Transmembrane</keyword>
<feature type="compositionally biased region" description="Basic residues" evidence="1">
    <location>
        <begin position="1"/>
        <end position="14"/>
    </location>
</feature>
<evidence type="ECO:0000256" key="1">
    <source>
        <dbReference type="SAM" id="MobiDB-lite"/>
    </source>
</evidence>